<organism evidence="1 2">
    <name type="scientific">Amblyomma americanum</name>
    <name type="common">Lone star tick</name>
    <dbReference type="NCBI Taxonomy" id="6943"/>
    <lineage>
        <taxon>Eukaryota</taxon>
        <taxon>Metazoa</taxon>
        <taxon>Ecdysozoa</taxon>
        <taxon>Arthropoda</taxon>
        <taxon>Chelicerata</taxon>
        <taxon>Arachnida</taxon>
        <taxon>Acari</taxon>
        <taxon>Parasitiformes</taxon>
        <taxon>Ixodida</taxon>
        <taxon>Ixodoidea</taxon>
        <taxon>Ixodidae</taxon>
        <taxon>Amblyomminae</taxon>
        <taxon>Amblyomma</taxon>
    </lineage>
</organism>
<accession>A0AAQ4EFV3</accession>
<evidence type="ECO:0000313" key="1">
    <source>
        <dbReference type="EMBL" id="KAK8773403.1"/>
    </source>
</evidence>
<gene>
    <name evidence="1" type="ORF">V5799_012064</name>
</gene>
<feature type="non-terminal residue" evidence="1">
    <location>
        <position position="1"/>
    </location>
</feature>
<dbReference type="AlphaFoldDB" id="A0AAQ4EFV3"/>
<protein>
    <submittedName>
        <fullName evidence="1">Uncharacterized protein</fullName>
    </submittedName>
</protein>
<comment type="caution">
    <text evidence="1">The sequence shown here is derived from an EMBL/GenBank/DDBJ whole genome shotgun (WGS) entry which is preliminary data.</text>
</comment>
<evidence type="ECO:0000313" key="2">
    <source>
        <dbReference type="Proteomes" id="UP001321473"/>
    </source>
</evidence>
<sequence>PEENRGKVSGDGFVCRELNTGLRQNTRWKPNSVVSCLGRKTRVKLSSLR</sequence>
<proteinExistence type="predicted"/>
<name>A0AAQ4EFV3_AMBAM</name>
<reference evidence="1 2" key="1">
    <citation type="journal article" date="2023" name="Arcadia Sci">
        <title>De novo assembly of a long-read Amblyomma americanum tick genome.</title>
        <authorList>
            <person name="Chou S."/>
            <person name="Poskanzer K.E."/>
            <person name="Rollins M."/>
            <person name="Thuy-Boun P.S."/>
        </authorList>
    </citation>
    <scope>NUCLEOTIDE SEQUENCE [LARGE SCALE GENOMIC DNA]</scope>
    <source>
        <strain evidence="1">F_SG_1</strain>
        <tissue evidence="1">Salivary glands</tissue>
    </source>
</reference>
<keyword evidence="2" id="KW-1185">Reference proteome</keyword>
<dbReference type="Proteomes" id="UP001321473">
    <property type="component" value="Unassembled WGS sequence"/>
</dbReference>
<dbReference type="EMBL" id="JARKHS020016956">
    <property type="protein sequence ID" value="KAK8773403.1"/>
    <property type="molecule type" value="Genomic_DNA"/>
</dbReference>